<evidence type="ECO:0000313" key="2">
    <source>
        <dbReference type="EMBL" id="ANG61897.1"/>
    </source>
</evidence>
<dbReference type="OrthoDB" id="9804333at2"/>
<dbReference type="SMART" id="SM00481">
    <property type="entry name" value="POLIIIAc"/>
    <property type="match status" value="1"/>
</dbReference>
<dbReference type="Pfam" id="PF02811">
    <property type="entry name" value="PHP"/>
    <property type="match status" value="1"/>
</dbReference>
<dbReference type="SUPFAM" id="SSF89550">
    <property type="entry name" value="PHP domain-like"/>
    <property type="match status" value="1"/>
</dbReference>
<dbReference type="PANTHER" id="PTHR42924">
    <property type="entry name" value="EXONUCLEASE"/>
    <property type="match status" value="1"/>
</dbReference>
<dbReference type="PANTHER" id="PTHR42924:SF3">
    <property type="entry name" value="POLYMERASE_HISTIDINOL PHOSPHATASE N-TERMINAL DOMAIN-CONTAINING PROTEIN"/>
    <property type="match status" value="1"/>
</dbReference>
<dbReference type="Gene3D" id="1.10.150.650">
    <property type="match status" value="1"/>
</dbReference>
<dbReference type="InterPro" id="IPR004013">
    <property type="entry name" value="PHP_dom"/>
</dbReference>
<dbReference type="Proteomes" id="UP000078070">
    <property type="component" value="Chromosome"/>
</dbReference>
<feature type="domain" description="Polymerase/histidinol phosphatase N-terminal" evidence="1">
    <location>
        <begin position="6"/>
        <end position="71"/>
    </location>
</feature>
<sequence length="278" mass="29997">MVLPKYDLHCHTTASDGVLSPVELVARAADQGVEVLAITDHDSVAALQQASVVAQAANIRLLPGVELTASWGSRVVHLVGLGFDPTAPSLQRYLEGLTELRTDRAQRIAKRLIGRKLPDLLPAVLELAGGGQVGRPHFAMALVAAGVCETEQQAFKNYLGTGKVGDVQMAWPAMSVALDLLHYTGGVGILAHPTKYRLTFTRLRSLLTDFIAAGGDGIEVSYSGIKPEHQRELQKIARKMDLMVSAGSDFHQPGKPWVELGRFQPPDTECRHVLSSLL</sequence>
<evidence type="ECO:0000313" key="3">
    <source>
        <dbReference type="Proteomes" id="UP000078070"/>
    </source>
</evidence>
<dbReference type="Gene3D" id="3.20.20.140">
    <property type="entry name" value="Metal-dependent hydrolases"/>
    <property type="match status" value="1"/>
</dbReference>
<dbReference type="KEGG" id="mars:A8C75_04960"/>
<proteinExistence type="predicted"/>
<organism evidence="2 3">
    <name type="scientific">Marinobacterium aestuarii</name>
    <dbReference type="NCBI Taxonomy" id="1821621"/>
    <lineage>
        <taxon>Bacteria</taxon>
        <taxon>Pseudomonadati</taxon>
        <taxon>Pseudomonadota</taxon>
        <taxon>Gammaproteobacteria</taxon>
        <taxon>Oceanospirillales</taxon>
        <taxon>Oceanospirillaceae</taxon>
        <taxon>Marinobacterium</taxon>
    </lineage>
</organism>
<accession>A0A1A9EVM7</accession>
<gene>
    <name evidence="2" type="ORF">A8C75_04960</name>
</gene>
<dbReference type="GO" id="GO:0035312">
    <property type="term" value="F:5'-3' DNA exonuclease activity"/>
    <property type="evidence" value="ECO:0007669"/>
    <property type="project" value="TreeGrafter"/>
</dbReference>
<name>A0A1A9EVM7_9GAMM</name>
<reference evidence="2 3" key="2">
    <citation type="journal article" date="2018" name="Int. J. Syst. Evol. Microbiol.">
        <title>Marinobacterium aestuarii sp. nov., a benzene-degrading marine bacterium isolated from estuary sediment.</title>
        <authorList>
            <person name="Bae S.S."/>
            <person name="Jung J."/>
            <person name="Chung D."/>
            <person name="Baek K."/>
        </authorList>
    </citation>
    <scope>NUCLEOTIDE SEQUENCE [LARGE SCALE GENOMIC DNA]</scope>
    <source>
        <strain evidence="2 3">ST58-10</strain>
    </source>
</reference>
<dbReference type="InterPro" id="IPR052018">
    <property type="entry name" value="PHP_domain"/>
</dbReference>
<dbReference type="InterPro" id="IPR003141">
    <property type="entry name" value="Pol/His_phosphatase_N"/>
</dbReference>
<dbReference type="STRING" id="1821621.A8C75_04960"/>
<dbReference type="InterPro" id="IPR016195">
    <property type="entry name" value="Pol/histidinol_Pase-like"/>
</dbReference>
<reference evidence="3" key="1">
    <citation type="submission" date="2016-05" db="EMBL/GenBank/DDBJ databases">
        <authorList>
            <person name="Baek K."/>
            <person name="Yang S.-J."/>
        </authorList>
    </citation>
    <scope>NUCLEOTIDE SEQUENCE [LARGE SCALE GENOMIC DNA]</scope>
    <source>
        <strain evidence="3">ST58-10</strain>
    </source>
</reference>
<evidence type="ECO:0000259" key="1">
    <source>
        <dbReference type="SMART" id="SM00481"/>
    </source>
</evidence>
<keyword evidence="3" id="KW-1185">Reference proteome</keyword>
<dbReference type="GO" id="GO:0004534">
    <property type="term" value="F:5'-3' RNA exonuclease activity"/>
    <property type="evidence" value="ECO:0007669"/>
    <property type="project" value="TreeGrafter"/>
</dbReference>
<protein>
    <submittedName>
        <fullName evidence="2">Phosphatase</fullName>
    </submittedName>
</protein>
<dbReference type="RefSeq" id="WP_067378958.1">
    <property type="nucleotide sequence ID" value="NZ_CP015839.1"/>
</dbReference>
<dbReference type="EMBL" id="CP015839">
    <property type="protein sequence ID" value="ANG61897.1"/>
    <property type="molecule type" value="Genomic_DNA"/>
</dbReference>
<dbReference type="CDD" id="cd07438">
    <property type="entry name" value="PHP_HisPPase_AMP"/>
    <property type="match status" value="1"/>
</dbReference>
<dbReference type="AlphaFoldDB" id="A0A1A9EVM7"/>